<dbReference type="Proteomes" id="UP001551695">
    <property type="component" value="Unassembled WGS sequence"/>
</dbReference>
<comment type="caution">
    <text evidence="2">The sequence shown here is derived from an EMBL/GenBank/DDBJ whole genome shotgun (WGS) entry which is preliminary data.</text>
</comment>
<evidence type="ECO:0000256" key="1">
    <source>
        <dbReference type="SAM" id="Phobius"/>
    </source>
</evidence>
<organism evidence="2 3">
    <name type="scientific">Nocardia aurea</name>
    <dbReference type="NCBI Taxonomy" id="2144174"/>
    <lineage>
        <taxon>Bacteria</taxon>
        <taxon>Bacillati</taxon>
        <taxon>Actinomycetota</taxon>
        <taxon>Actinomycetes</taxon>
        <taxon>Mycobacteriales</taxon>
        <taxon>Nocardiaceae</taxon>
        <taxon>Nocardia</taxon>
    </lineage>
</organism>
<keyword evidence="3" id="KW-1185">Reference proteome</keyword>
<evidence type="ECO:0000313" key="2">
    <source>
        <dbReference type="EMBL" id="MEV0711825.1"/>
    </source>
</evidence>
<gene>
    <name evidence="2" type="ORF">AB0I48_30130</name>
</gene>
<feature type="transmembrane region" description="Helical" evidence="1">
    <location>
        <begin position="128"/>
        <end position="149"/>
    </location>
</feature>
<protein>
    <submittedName>
        <fullName evidence="2">Uncharacterized protein</fullName>
    </submittedName>
</protein>
<reference evidence="2 3" key="1">
    <citation type="submission" date="2024-06" db="EMBL/GenBank/DDBJ databases">
        <title>The Natural Products Discovery Center: Release of the First 8490 Sequenced Strains for Exploring Actinobacteria Biosynthetic Diversity.</title>
        <authorList>
            <person name="Kalkreuter E."/>
            <person name="Kautsar S.A."/>
            <person name="Yang D."/>
            <person name="Bader C.D."/>
            <person name="Teijaro C.N."/>
            <person name="Fluegel L."/>
            <person name="Davis C.M."/>
            <person name="Simpson J.R."/>
            <person name="Lauterbach L."/>
            <person name="Steele A.D."/>
            <person name="Gui C."/>
            <person name="Meng S."/>
            <person name="Li G."/>
            <person name="Viehrig K."/>
            <person name="Ye F."/>
            <person name="Su P."/>
            <person name="Kiefer A.F."/>
            <person name="Nichols A."/>
            <person name="Cepeda A.J."/>
            <person name="Yan W."/>
            <person name="Fan B."/>
            <person name="Jiang Y."/>
            <person name="Adhikari A."/>
            <person name="Zheng C.-J."/>
            <person name="Schuster L."/>
            <person name="Cowan T.M."/>
            <person name="Smanski M.J."/>
            <person name="Chevrette M.G."/>
            <person name="De Carvalho L.P.S."/>
            <person name="Shen B."/>
        </authorList>
    </citation>
    <scope>NUCLEOTIDE SEQUENCE [LARGE SCALE GENOMIC DNA]</scope>
    <source>
        <strain evidence="2 3">NPDC050403</strain>
    </source>
</reference>
<name>A0ABV3G2D8_9NOCA</name>
<keyword evidence="1" id="KW-1133">Transmembrane helix</keyword>
<keyword evidence="1" id="KW-0812">Transmembrane</keyword>
<proteinExistence type="predicted"/>
<keyword evidence="1" id="KW-0472">Membrane</keyword>
<evidence type="ECO:0000313" key="3">
    <source>
        <dbReference type="Proteomes" id="UP001551695"/>
    </source>
</evidence>
<sequence length="159" mass="16796">MTDTAFSVPASLRRADHVPRPIAIAYQALVVALLAGIAETIARVAIALDDSDVEPAGLAIGLTTRCVLYAAVLFVAIRMTHGDRWARLLLTFGIGVVGLASLLIEPLTAALDADDLGAILTGATLDDLLVATLRIVHILAVPIAVVAMYRPAARAYFRR</sequence>
<accession>A0ABV3G2D8</accession>
<feature type="transmembrane region" description="Helical" evidence="1">
    <location>
        <begin position="58"/>
        <end position="77"/>
    </location>
</feature>
<feature type="transmembrane region" description="Helical" evidence="1">
    <location>
        <begin position="89"/>
        <end position="108"/>
    </location>
</feature>
<dbReference type="RefSeq" id="WP_357788509.1">
    <property type="nucleotide sequence ID" value="NZ_JBFAKC010000017.1"/>
</dbReference>
<feature type="transmembrane region" description="Helical" evidence="1">
    <location>
        <begin position="23"/>
        <end position="46"/>
    </location>
</feature>
<dbReference type="EMBL" id="JBFAKC010000017">
    <property type="protein sequence ID" value="MEV0711825.1"/>
    <property type="molecule type" value="Genomic_DNA"/>
</dbReference>